<dbReference type="InterPro" id="IPR010879">
    <property type="entry name" value="DUF1508"/>
</dbReference>
<dbReference type="PANTHER" id="PTHR40606:SF1">
    <property type="entry name" value="UPF0339 PROTEIN YEGP"/>
    <property type="match status" value="1"/>
</dbReference>
<dbReference type="AlphaFoldDB" id="A0A645GA18"/>
<gene>
    <name evidence="2" type="ORF">SDC9_170873</name>
</gene>
<proteinExistence type="predicted"/>
<dbReference type="Gene3D" id="3.30.160.160">
    <property type="entry name" value="YegP-like"/>
    <property type="match status" value="2"/>
</dbReference>
<protein>
    <recommendedName>
        <fullName evidence="1">DUF1508 domain-containing protein</fullName>
    </recommendedName>
</protein>
<dbReference type="SUPFAM" id="SSF160113">
    <property type="entry name" value="YegP-like"/>
    <property type="match status" value="2"/>
</dbReference>
<dbReference type="Pfam" id="PF07411">
    <property type="entry name" value="DUF1508"/>
    <property type="match status" value="2"/>
</dbReference>
<dbReference type="EMBL" id="VSSQ01072011">
    <property type="protein sequence ID" value="MPN23485.1"/>
    <property type="molecule type" value="Genomic_DNA"/>
</dbReference>
<accession>A0A645GA18</accession>
<dbReference type="InterPro" id="IPR036913">
    <property type="entry name" value="YegP-like_sf"/>
</dbReference>
<sequence>MGKFVVKQTKSGYRFNLVAGNGEIIATSETYSSQDSCLNGVESVRANAPIANLEDQTVEGYEEAKHPKFEMYTDKAGEFRFRLKAKNGEIIAVSEGYKAKASCKNGMESVRKNAPDAKVVQEEA</sequence>
<evidence type="ECO:0000259" key="1">
    <source>
        <dbReference type="Pfam" id="PF07411"/>
    </source>
</evidence>
<dbReference type="PANTHER" id="PTHR40606">
    <property type="match status" value="1"/>
</dbReference>
<feature type="domain" description="DUF1508" evidence="1">
    <location>
        <begin position="12"/>
        <end position="55"/>
    </location>
</feature>
<reference evidence="2" key="1">
    <citation type="submission" date="2019-08" db="EMBL/GenBank/DDBJ databases">
        <authorList>
            <person name="Kucharzyk K."/>
            <person name="Murdoch R.W."/>
            <person name="Higgins S."/>
            <person name="Loffler F."/>
        </authorList>
    </citation>
    <scope>NUCLEOTIDE SEQUENCE</scope>
</reference>
<name>A0A645GA18_9ZZZZ</name>
<organism evidence="2">
    <name type="scientific">bioreactor metagenome</name>
    <dbReference type="NCBI Taxonomy" id="1076179"/>
    <lineage>
        <taxon>unclassified sequences</taxon>
        <taxon>metagenomes</taxon>
        <taxon>ecological metagenomes</taxon>
    </lineage>
</organism>
<dbReference type="InterPro" id="IPR051141">
    <property type="entry name" value="UPF0339_domain"/>
</dbReference>
<feature type="domain" description="DUF1508" evidence="1">
    <location>
        <begin position="74"/>
        <end position="120"/>
    </location>
</feature>
<comment type="caution">
    <text evidence="2">The sequence shown here is derived from an EMBL/GenBank/DDBJ whole genome shotgun (WGS) entry which is preliminary data.</text>
</comment>
<evidence type="ECO:0000313" key="2">
    <source>
        <dbReference type="EMBL" id="MPN23485.1"/>
    </source>
</evidence>